<gene>
    <name evidence="2" type="ORF">PPRIM_AZ9-3.1.T0110328</name>
</gene>
<sequence length="313" mass="37339">MLKVKNYLNIQDLHILKHINNQNQLKLQKEKRFFHNLLMEIHMKLQLILNYRTLQSVEKVMTIHTLRLKCLLQVDQILLKGVLLIIMNFIIFLNRDLQIKYLQVMLLIKQQSIKLISTLSTITNQVKIVQKPLNDEKDKILTFESAYKSIQDQLFNKKRELFTDFVEKNDLLNVYGPLNMRTRPKEFREVKNYALDPNQLKLLKEQRSRQQITPTNRSGFTDLIKTVRLPTISKIQGLDTDKYYNKDQNYLNKLTNSIIIEKIDQNIKHKNKTLSNFNKNKHSIKHNTEDTENMQGIIDIFEKHLEFEKQYNC</sequence>
<name>A0A8S1K9P8_PARPR</name>
<keyword evidence="1" id="KW-1133">Transmembrane helix</keyword>
<proteinExistence type="predicted"/>
<evidence type="ECO:0008006" key="4">
    <source>
        <dbReference type="Google" id="ProtNLM"/>
    </source>
</evidence>
<protein>
    <recommendedName>
        <fullName evidence="4">Transmembrane protein</fullName>
    </recommendedName>
</protein>
<keyword evidence="3" id="KW-1185">Reference proteome</keyword>
<evidence type="ECO:0000256" key="1">
    <source>
        <dbReference type="SAM" id="Phobius"/>
    </source>
</evidence>
<organism evidence="2 3">
    <name type="scientific">Paramecium primaurelia</name>
    <dbReference type="NCBI Taxonomy" id="5886"/>
    <lineage>
        <taxon>Eukaryota</taxon>
        <taxon>Sar</taxon>
        <taxon>Alveolata</taxon>
        <taxon>Ciliophora</taxon>
        <taxon>Intramacronucleata</taxon>
        <taxon>Oligohymenophorea</taxon>
        <taxon>Peniculida</taxon>
        <taxon>Parameciidae</taxon>
        <taxon>Paramecium</taxon>
    </lineage>
</organism>
<evidence type="ECO:0000313" key="2">
    <source>
        <dbReference type="EMBL" id="CAD8047238.1"/>
    </source>
</evidence>
<reference evidence="2" key="1">
    <citation type="submission" date="2021-01" db="EMBL/GenBank/DDBJ databases">
        <authorList>
            <consortium name="Genoscope - CEA"/>
            <person name="William W."/>
        </authorList>
    </citation>
    <scope>NUCLEOTIDE SEQUENCE</scope>
</reference>
<dbReference type="Proteomes" id="UP000688137">
    <property type="component" value="Unassembled WGS sequence"/>
</dbReference>
<comment type="caution">
    <text evidence="2">The sequence shown here is derived from an EMBL/GenBank/DDBJ whole genome shotgun (WGS) entry which is preliminary data.</text>
</comment>
<dbReference type="AlphaFoldDB" id="A0A8S1K9P8"/>
<feature type="transmembrane region" description="Helical" evidence="1">
    <location>
        <begin position="77"/>
        <end position="93"/>
    </location>
</feature>
<accession>A0A8S1K9P8</accession>
<keyword evidence="1" id="KW-0472">Membrane</keyword>
<evidence type="ECO:0000313" key="3">
    <source>
        <dbReference type="Proteomes" id="UP000688137"/>
    </source>
</evidence>
<dbReference type="EMBL" id="CAJJDM010000008">
    <property type="protein sequence ID" value="CAD8047238.1"/>
    <property type="molecule type" value="Genomic_DNA"/>
</dbReference>
<keyword evidence="1" id="KW-0812">Transmembrane</keyword>